<reference evidence="2 3" key="1">
    <citation type="submission" date="2020-08" db="EMBL/GenBank/DDBJ databases">
        <title>A Genomic Blueprint of the Chicken Gut Microbiome.</title>
        <authorList>
            <person name="Gilroy R."/>
            <person name="Ravi A."/>
            <person name="Getino M."/>
            <person name="Pursley I."/>
            <person name="Horton D.L."/>
            <person name="Alikhan N.-F."/>
            <person name="Baker D."/>
            <person name="Gharbi K."/>
            <person name="Hall N."/>
            <person name="Watson M."/>
            <person name="Adriaenssens E.M."/>
            <person name="Foster-Nyarko E."/>
            <person name="Jarju S."/>
            <person name="Secka A."/>
            <person name="Antonio M."/>
            <person name="Oren A."/>
            <person name="Chaudhuri R."/>
            <person name="La Ragione R.M."/>
            <person name="Hildebrand F."/>
            <person name="Pallen M.J."/>
        </authorList>
    </citation>
    <scope>NUCLEOTIDE SEQUENCE [LARGE SCALE GENOMIC DNA]</scope>
    <source>
        <strain evidence="2 3">Sa3CUA8</strain>
    </source>
</reference>
<feature type="domain" description="DUF2154" evidence="1">
    <location>
        <begin position="35"/>
        <end position="123"/>
    </location>
</feature>
<comment type="caution">
    <text evidence="2">The sequence shown here is derived from an EMBL/GenBank/DDBJ whole genome shotgun (WGS) entry which is preliminary data.</text>
</comment>
<sequence length="233" mass="24720">MTVIIGSILGGIGVWGYNVFFSRESVNDILIEKDDVKSLNASIHFGYGDLSIADGADGWINGTIDTNKEKLKPTVSYKTKGTVGTAVIKQKGKILAGLGNVRNDWELELTNEIPVNLDIEMGVSDSSLDLSGIRLKELSIDAGVSDATIDLSGDWKDSFNADIDLGVGDATILVPADTGVKLNVSKGITDLEAKGFTSNGKGIYVNDAYAHSDVVIDMKIDVGVGDLKIVLVE</sequence>
<gene>
    <name evidence="2" type="ORF">H9659_07895</name>
</gene>
<evidence type="ECO:0000313" key="3">
    <source>
        <dbReference type="Proteomes" id="UP000659496"/>
    </source>
</evidence>
<protein>
    <recommendedName>
        <fullName evidence="1">DUF2154 domain-containing protein</fullName>
    </recommendedName>
</protein>
<dbReference type="Proteomes" id="UP000659496">
    <property type="component" value="Unassembled WGS sequence"/>
</dbReference>
<dbReference type="EMBL" id="JACSQY010000004">
    <property type="protein sequence ID" value="MBD7908248.1"/>
    <property type="molecule type" value="Genomic_DNA"/>
</dbReference>
<dbReference type="InterPro" id="IPR031346">
    <property type="entry name" value="DUF2154_N"/>
</dbReference>
<evidence type="ECO:0000313" key="2">
    <source>
        <dbReference type="EMBL" id="MBD7908248.1"/>
    </source>
</evidence>
<accession>A0ABR8PJA9</accession>
<proteinExistence type="predicted"/>
<keyword evidence="3" id="KW-1185">Reference proteome</keyword>
<name>A0ABR8PJA9_9BACL</name>
<dbReference type="Pfam" id="PF17115">
    <property type="entry name" value="Toast_rack_N"/>
    <property type="match status" value="1"/>
</dbReference>
<evidence type="ECO:0000259" key="1">
    <source>
        <dbReference type="Pfam" id="PF17115"/>
    </source>
</evidence>
<organism evidence="2 3">
    <name type="scientific">Sporosarcina gallistercoris</name>
    <dbReference type="NCBI Taxonomy" id="2762245"/>
    <lineage>
        <taxon>Bacteria</taxon>
        <taxon>Bacillati</taxon>
        <taxon>Bacillota</taxon>
        <taxon>Bacilli</taxon>
        <taxon>Bacillales</taxon>
        <taxon>Caryophanaceae</taxon>
        <taxon>Sporosarcina</taxon>
    </lineage>
</organism>